<dbReference type="PANTHER" id="PTHR13516:SF4">
    <property type="entry name" value="FI09323P"/>
    <property type="match status" value="1"/>
</dbReference>
<dbReference type="InterPro" id="IPR051958">
    <property type="entry name" value="Alba-like_NAB"/>
</dbReference>
<comment type="similarity">
    <text evidence="1">Belongs to the histone-like Alba family.</text>
</comment>
<sequence>MAQRENSDIKIKSKASQDQIAQYLVKAVLLLRDRENQSESVRLSGIGSAISNVILVAEIIRARFKGLSSIATLENIEKQIEDNEVKSKIYIPKITIKLTCNPSQEELQQPGYQAPGDVKDDKKFELFQYVMIYAKNLFFLRENRQRQNKNQSQQNEKVGQSQVVRGELKSRGNAQVQRRKPDQPEYNNQNRDNQKITRPKPQYNQSNSNYKQKNSGEIRNNQVEIRTKQGEIRTRGGSRK</sequence>
<protein>
    <recommendedName>
        <fullName evidence="3">DNA/RNA-binding protein Alba-like domain-containing protein</fullName>
    </recommendedName>
</protein>
<dbReference type="AlphaFoldDB" id="A0A8S1NBA1"/>
<name>A0A8S1NBA1_PARPR</name>
<feature type="compositionally biased region" description="Low complexity" evidence="2">
    <location>
        <begin position="148"/>
        <end position="157"/>
    </location>
</feature>
<organism evidence="4 5">
    <name type="scientific">Paramecium primaurelia</name>
    <dbReference type="NCBI Taxonomy" id="5886"/>
    <lineage>
        <taxon>Eukaryota</taxon>
        <taxon>Sar</taxon>
        <taxon>Alveolata</taxon>
        <taxon>Ciliophora</taxon>
        <taxon>Intramacronucleata</taxon>
        <taxon>Oligohymenophorea</taxon>
        <taxon>Peniculida</taxon>
        <taxon>Parameciidae</taxon>
        <taxon>Paramecium</taxon>
    </lineage>
</organism>
<reference evidence="4" key="1">
    <citation type="submission" date="2021-01" db="EMBL/GenBank/DDBJ databases">
        <authorList>
            <consortium name="Genoscope - CEA"/>
            <person name="William W."/>
        </authorList>
    </citation>
    <scope>NUCLEOTIDE SEQUENCE</scope>
</reference>
<feature type="region of interest" description="Disordered" evidence="2">
    <location>
        <begin position="145"/>
        <end position="240"/>
    </location>
</feature>
<evidence type="ECO:0000256" key="2">
    <source>
        <dbReference type="SAM" id="MobiDB-lite"/>
    </source>
</evidence>
<evidence type="ECO:0000259" key="3">
    <source>
        <dbReference type="Pfam" id="PF01918"/>
    </source>
</evidence>
<dbReference type="PANTHER" id="PTHR13516">
    <property type="entry name" value="RIBONUCLEASE P SUBUNIT P25"/>
    <property type="match status" value="1"/>
</dbReference>
<feature type="domain" description="DNA/RNA-binding protein Alba-like" evidence="3">
    <location>
        <begin position="8"/>
        <end position="74"/>
    </location>
</feature>
<feature type="compositionally biased region" description="Basic and acidic residues" evidence="2">
    <location>
        <begin position="225"/>
        <end position="234"/>
    </location>
</feature>
<evidence type="ECO:0000256" key="1">
    <source>
        <dbReference type="ARBA" id="ARBA00008018"/>
    </source>
</evidence>
<dbReference type="EMBL" id="CAJJDM010000081">
    <property type="protein sequence ID" value="CAD8087301.1"/>
    <property type="molecule type" value="Genomic_DNA"/>
</dbReference>
<dbReference type="Proteomes" id="UP000688137">
    <property type="component" value="Unassembled WGS sequence"/>
</dbReference>
<proteinExistence type="inferred from homology"/>
<keyword evidence="5" id="KW-1185">Reference proteome</keyword>
<accession>A0A8S1NBA1</accession>
<dbReference type="GO" id="GO:0003723">
    <property type="term" value="F:RNA binding"/>
    <property type="evidence" value="ECO:0007669"/>
    <property type="project" value="TreeGrafter"/>
</dbReference>
<comment type="caution">
    <text evidence="4">The sequence shown here is derived from an EMBL/GenBank/DDBJ whole genome shotgun (WGS) entry which is preliminary data.</text>
</comment>
<evidence type="ECO:0000313" key="5">
    <source>
        <dbReference type="Proteomes" id="UP000688137"/>
    </source>
</evidence>
<evidence type="ECO:0000313" key="4">
    <source>
        <dbReference type="EMBL" id="CAD8087301.1"/>
    </source>
</evidence>
<dbReference type="InterPro" id="IPR002775">
    <property type="entry name" value="DNA/RNA-bd_Alba-like"/>
</dbReference>
<dbReference type="OMA" id="IATFENM"/>
<feature type="compositionally biased region" description="Low complexity" evidence="2">
    <location>
        <begin position="202"/>
        <end position="215"/>
    </location>
</feature>
<dbReference type="Pfam" id="PF01918">
    <property type="entry name" value="Alba"/>
    <property type="match status" value="1"/>
</dbReference>
<gene>
    <name evidence="4" type="ORF">PPRIM_AZ9-3.1.T0780131</name>
</gene>